<keyword evidence="6" id="KW-1185">Reference proteome</keyword>
<dbReference type="InterPro" id="IPR035938">
    <property type="entry name" value="Hemerythrin-like_sf"/>
</dbReference>
<dbReference type="SUPFAM" id="SSF47188">
    <property type="entry name" value="Hemerythrin-like"/>
    <property type="match status" value="1"/>
</dbReference>
<evidence type="ECO:0000313" key="5">
    <source>
        <dbReference type="EMBL" id="SDP91240.1"/>
    </source>
</evidence>
<evidence type="ECO:0000256" key="2">
    <source>
        <dbReference type="ARBA" id="ARBA00022723"/>
    </source>
</evidence>
<dbReference type="Pfam" id="PF01814">
    <property type="entry name" value="Hemerythrin"/>
    <property type="match status" value="1"/>
</dbReference>
<dbReference type="InterPro" id="IPR012827">
    <property type="entry name" value="Hemerythrin_metal-bd"/>
</dbReference>
<dbReference type="GO" id="GO:0046872">
    <property type="term" value="F:metal ion binding"/>
    <property type="evidence" value="ECO:0007669"/>
    <property type="project" value="UniProtKB-KW"/>
</dbReference>
<reference evidence="6" key="1">
    <citation type="submission" date="2016-10" db="EMBL/GenBank/DDBJ databases">
        <authorList>
            <person name="Varghese N."/>
            <person name="Submissions S."/>
        </authorList>
    </citation>
    <scope>NUCLEOTIDE SEQUENCE [LARGE SCALE GENOMIC DNA]</scope>
    <source>
        <strain evidence="6">DSM 17101</strain>
    </source>
</reference>
<dbReference type="InterPro" id="IPR012312">
    <property type="entry name" value="Hemerythrin-like"/>
</dbReference>
<keyword evidence="3" id="KW-0408">Iron</keyword>
<gene>
    <name evidence="5" type="ORF">SAMN04489708_14226</name>
</gene>
<protein>
    <submittedName>
        <fullName evidence="5">Hemerythrin-like metal-binding domain protein</fullName>
    </submittedName>
</protein>
<dbReference type="EMBL" id="FNJL01000042">
    <property type="protein sequence ID" value="SDP91240.1"/>
    <property type="molecule type" value="Genomic_DNA"/>
</dbReference>
<name>A0A1H0WKK2_9BURK</name>
<evidence type="ECO:0000259" key="4">
    <source>
        <dbReference type="Pfam" id="PF01814"/>
    </source>
</evidence>
<dbReference type="Gene3D" id="1.20.120.50">
    <property type="entry name" value="Hemerythrin-like"/>
    <property type="match status" value="1"/>
</dbReference>
<dbReference type="Proteomes" id="UP000199317">
    <property type="component" value="Unassembled WGS sequence"/>
</dbReference>
<evidence type="ECO:0000256" key="1">
    <source>
        <dbReference type="ARBA" id="ARBA00010587"/>
    </source>
</evidence>
<dbReference type="NCBIfam" id="TIGR02481">
    <property type="entry name" value="hemeryth_dom"/>
    <property type="match status" value="1"/>
</dbReference>
<evidence type="ECO:0000313" key="6">
    <source>
        <dbReference type="Proteomes" id="UP000199317"/>
    </source>
</evidence>
<dbReference type="RefSeq" id="WP_092839620.1">
    <property type="nucleotide sequence ID" value="NZ_CP028290.1"/>
</dbReference>
<comment type="similarity">
    <text evidence="1">Belongs to the hemerythrin family.</text>
</comment>
<accession>A0A1H0WKK2</accession>
<keyword evidence="2" id="KW-0479">Metal-binding</keyword>
<organism evidence="5 6">
    <name type="scientific">Paracidovorax cattleyae</name>
    <dbReference type="NCBI Taxonomy" id="80868"/>
    <lineage>
        <taxon>Bacteria</taxon>
        <taxon>Pseudomonadati</taxon>
        <taxon>Pseudomonadota</taxon>
        <taxon>Betaproteobacteria</taxon>
        <taxon>Burkholderiales</taxon>
        <taxon>Comamonadaceae</taxon>
        <taxon>Paracidovorax</taxon>
    </lineage>
</organism>
<dbReference type="AlphaFoldDB" id="A0A1H0WKK2"/>
<proteinExistence type="inferred from homology"/>
<evidence type="ECO:0000256" key="3">
    <source>
        <dbReference type="ARBA" id="ARBA00023004"/>
    </source>
</evidence>
<sequence>MAALQWSEGLALDLPLMDETHEEFVALLAAVEAAADSELLSAWNALVAHTTEHFAREDAWMAATRFASGNCHSLQHKVVLQVMGEGTARAETGDTAVLRHMAGELAVWFPQHTQTMDAALALHLRRVGYDPVSGRVHAPDALPAAPIHGCGGACSADLAVEAAKSGVAAAVG</sequence>
<feature type="domain" description="Hemerythrin-like" evidence="4">
    <location>
        <begin position="16"/>
        <end position="118"/>
    </location>
</feature>
<dbReference type="OrthoDB" id="5296936at2"/>
<dbReference type="CDD" id="cd12107">
    <property type="entry name" value="Hemerythrin"/>
    <property type="match status" value="1"/>
</dbReference>